<organism evidence="1 2">
    <name type="scientific">Drosophila simulans</name>
    <name type="common">Fruit fly</name>
    <dbReference type="NCBI Taxonomy" id="7240"/>
    <lineage>
        <taxon>Eukaryota</taxon>
        <taxon>Metazoa</taxon>
        <taxon>Ecdysozoa</taxon>
        <taxon>Arthropoda</taxon>
        <taxon>Hexapoda</taxon>
        <taxon>Insecta</taxon>
        <taxon>Pterygota</taxon>
        <taxon>Neoptera</taxon>
        <taxon>Endopterygota</taxon>
        <taxon>Diptera</taxon>
        <taxon>Brachycera</taxon>
        <taxon>Muscomorpha</taxon>
        <taxon>Ephydroidea</taxon>
        <taxon>Drosophilidae</taxon>
        <taxon>Drosophila</taxon>
        <taxon>Sophophora</taxon>
    </lineage>
</organism>
<proteinExistence type="predicted"/>
<name>B4R5K4_DROSI</name>
<dbReference type="Bgee" id="FBgn0188821">
    <property type="expression patterns" value="Expressed in male reproductive system and 2 other cell types or tissues"/>
</dbReference>
<reference evidence="1 2" key="1">
    <citation type="journal article" date="2007" name="Nature">
        <title>Evolution of genes and genomes on the Drosophila phylogeny.</title>
        <authorList>
            <consortium name="Drosophila 12 Genomes Consortium"/>
            <person name="Clark A.G."/>
            <person name="Eisen M.B."/>
            <person name="Smith D.R."/>
            <person name="Bergman C.M."/>
            <person name="Oliver B."/>
            <person name="Markow T.A."/>
            <person name="Kaufman T.C."/>
            <person name="Kellis M."/>
            <person name="Gelbart W."/>
            <person name="Iyer V.N."/>
            <person name="Pollard D.A."/>
            <person name="Sackton T.B."/>
            <person name="Larracuente A.M."/>
            <person name="Singh N.D."/>
            <person name="Abad J.P."/>
            <person name="Abt D.N."/>
            <person name="Adryan B."/>
            <person name="Aguade M."/>
            <person name="Akashi H."/>
            <person name="Anderson W.W."/>
            <person name="Aquadro C.F."/>
            <person name="Ardell D.H."/>
            <person name="Arguello R."/>
            <person name="Artieri C.G."/>
            <person name="Barbash D.A."/>
            <person name="Barker D."/>
            <person name="Barsanti P."/>
            <person name="Batterham P."/>
            <person name="Batzoglou S."/>
            <person name="Begun D."/>
            <person name="Bhutkar A."/>
            <person name="Blanco E."/>
            <person name="Bosak S.A."/>
            <person name="Bradley R.K."/>
            <person name="Brand A.D."/>
            <person name="Brent M.R."/>
            <person name="Brooks A.N."/>
            <person name="Brown R.H."/>
            <person name="Butlin R.K."/>
            <person name="Caggese C."/>
            <person name="Calvi B.R."/>
            <person name="Bernardo de Carvalho A."/>
            <person name="Caspi A."/>
            <person name="Castrezana S."/>
            <person name="Celniker S.E."/>
            <person name="Chang J.L."/>
            <person name="Chapple C."/>
            <person name="Chatterji S."/>
            <person name="Chinwalla A."/>
            <person name="Civetta A."/>
            <person name="Clifton S.W."/>
            <person name="Comeron J.M."/>
            <person name="Costello J.C."/>
            <person name="Coyne J.A."/>
            <person name="Daub J."/>
            <person name="David R.G."/>
            <person name="Delcher A.L."/>
            <person name="Delehaunty K."/>
            <person name="Do C.B."/>
            <person name="Ebling H."/>
            <person name="Edwards K."/>
            <person name="Eickbush T."/>
            <person name="Evans J.D."/>
            <person name="Filipski A."/>
            <person name="Findeiss S."/>
            <person name="Freyhult E."/>
            <person name="Fulton L."/>
            <person name="Fulton R."/>
            <person name="Garcia A.C."/>
            <person name="Gardiner A."/>
            <person name="Garfield D.A."/>
            <person name="Garvin B.E."/>
            <person name="Gibson G."/>
            <person name="Gilbert D."/>
            <person name="Gnerre S."/>
            <person name="Godfrey J."/>
            <person name="Good R."/>
            <person name="Gotea V."/>
            <person name="Gravely B."/>
            <person name="Greenberg A.J."/>
            <person name="Griffiths-Jones S."/>
            <person name="Gross S."/>
            <person name="Guigo R."/>
            <person name="Gustafson E.A."/>
            <person name="Haerty W."/>
            <person name="Hahn M.W."/>
            <person name="Halligan D.L."/>
            <person name="Halpern A.L."/>
            <person name="Halter G.M."/>
            <person name="Han M.V."/>
            <person name="Heger A."/>
            <person name="Hillier L."/>
            <person name="Hinrichs A.S."/>
            <person name="Holmes I."/>
            <person name="Hoskins R.A."/>
            <person name="Hubisz M.J."/>
            <person name="Hultmark D."/>
            <person name="Huntley M.A."/>
            <person name="Jaffe D.B."/>
            <person name="Jagadeeshan S."/>
            <person name="Jeck W.R."/>
            <person name="Johnson J."/>
            <person name="Jones C.D."/>
            <person name="Jordan W.C."/>
            <person name="Karpen G.H."/>
            <person name="Kataoka E."/>
            <person name="Keightley P.D."/>
            <person name="Kheradpour P."/>
            <person name="Kirkness E.F."/>
            <person name="Koerich L.B."/>
            <person name="Kristiansen K."/>
            <person name="Kudrna D."/>
            <person name="Kulathinal R.J."/>
            <person name="Kumar S."/>
            <person name="Kwok R."/>
            <person name="Lander E."/>
            <person name="Langley C.H."/>
            <person name="Lapoint R."/>
            <person name="Lazzaro B.P."/>
            <person name="Lee S.J."/>
            <person name="Levesque L."/>
            <person name="Li R."/>
            <person name="Lin C.F."/>
            <person name="Lin M.F."/>
            <person name="Lindblad-Toh K."/>
            <person name="Llopart A."/>
            <person name="Long M."/>
            <person name="Low L."/>
            <person name="Lozovsky E."/>
            <person name="Lu J."/>
            <person name="Luo M."/>
            <person name="Machado C.A."/>
            <person name="Makalowski W."/>
            <person name="Marzo M."/>
            <person name="Matsuda M."/>
            <person name="Matzkin L."/>
            <person name="McAllister B."/>
            <person name="McBride C.S."/>
            <person name="McKernan B."/>
            <person name="McKernan K."/>
            <person name="Mendez-Lago M."/>
            <person name="Minx P."/>
            <person name="Mollenhauer M.U."/>
            <person name="Montooth K."/>
            <person name="Mount S.M."/>
            <person name="Mu X."/>
            <person name="Myers E."/>
            <person name="Negre B."/>
            <person name="Newfeld S."/>
            <person name="Nielsen R."/>
            <person name="Noor M.A."/>
            <person name="O'Grady P."/>
            <person name="Pachter L."/>
            <person name="Papaceit M."/>
            <person name="Parisi M.J."/>
            <person name="Parisi M."/>
            <person name="Parts L."/>
            <person name="Pedersen J.S."/>
            <person name="Pesole G."/>
            <person name="Phillippy A.M."/>
            <person name="Ponting C.P."/>
            <person name="Pop M."/>
            <person name="Porcelli D."/>
            <person name="Powell J.R."/>
            <person name="Prohaska S."/>
            <person name="Pruitt K."/>
            <person name="Puig M."/>
            <person name="Quesneville H."/>
            <person name="Ram K.R."/>
            <person name="Rand D."/>
            <person name="Rasmussen M.D."/>
            <person name="Reed L.K."/>
            <person name="Reenan R."/>
            <person name="Reily A."/>
            <person name="Remington K.A."/>
            <person name="Rieger T.T."/>
            <person name="Ritchie M.G."/>
            <person name="Robin C."/>
            <person name="Rogers Y.H."/>
            <person name="Rohde C."/>
            <person name="Rozas J."/>
            <person name="Rubenfield M.J."/>
            <person name="Ruiz A."/>
            <person name="Russo S."/>
            <person name="Salzberg S.L."/>
            <person name="Sanchez-Gracia A."/>
            <person name="Saranga D.J."/>
            <person name="Sato H."/>
            <person name="Schaeffer S.W."/>
            <person name="Schatz M.C."/>
            <person name="Schlenke T."/>
            <person name="Schwartz R."/>
            <person name="Segarra C."/>
            <person name="Singh R.S."/>
            <person name="Sirot L."/>
            <person name="Sirota M."/>
            <person name="Sisneros N.B."/>
            <person name="Smith C.D."/>
            <person name="Smith T.F."/>
            <person name="Spieth J."/>
            <person name="Stage D.E."/>
            <person name="Stark A."/>
            <person name="Stephan W."/>
            <person name="Strausberg R.L."/>
            <person name="Strempel S."/>
            <person name="Sturgill D."/>
            <person name="Sutton G."/>
            <person name="Sutton G.G."/>
            <person name="Tao W."/>
            <person name="Teichmann S."/>
            <person name="Tobari Y.N."/>
            <person name="Tomimura Y."/>
            <person name="Tsolas J.M."/>
            <person name="Valente V.L."/>
            <person name="Venter E."/>
            <person name="Venter J.C."/>
            <person name="Vicario S."/>
            <person name="Vieira F.G."/>
            <person name="Vilella A.J."/>
            <person name="Villasante A."/>
            <person name="Walenz B."/>
            <person name="Wang J."/>
            <person name="Wasserman M."/>
            <person name="Watts T."/>
            <person name="Wilson D."/>
            <person name="Wilson R.K."/>
            <person name="Wing R.A."/>
            <person name="Wolfner M.F."/>
            <person name="Wong A."/>
            <person name="Wong G.K."/>
            <person name="Wu C.I."/>
            <person name="Wu G."/>
            <person name="Yamamoto D."/>
            <person name="Yang H.P."/>
            <person name="Yang S.P."/>
            <person name="Yorke J.A."/>
            <person name="Yoshida K."/>
            <person name="Zdobnov E."/>
            <person name="Zhang P."/>
            <person name="Zhang Y."/>
            <person name="Zimin A.V."/>
            <person name="Baldwin J."/>
            <person name="Abdouelleil A."/>
            <person name="Abdulkadir J."/>
            <person name="Abebe A."/>
            <person name="Abera B."/>
            <person name="Abreu J."/>
            <person name="Acer S.C."/>
            <person name="Aftuck L."/>
            <person name="Alexander A."/>
            <person name="An P."/>
            <person name="Anderson E."/>
            <person name="Anderson S."/>
            <person name="Arachi H."/>
            <person name="Azer M."/>
            <person name="Bachantsang P."/>
            <person name="Barry A."/>
            <person name="Bayul T."/>
            <person name="Berlin A."/>
            <person name="Bessette D."/>
            <person name="Bloom T."/>
            <person name="Blye J."/>
            <person name="Boguslavskiy L."/>
            <person name="Bonnet C."/>
            <person name="Boukhgalter B."/>
            <person name="Bourzgui I."/>
            <person name="Brown A."/>
            <person name="Cahill P."/>
            <person name="Channer S."/>
            <person name="Cheshatsang Y."/>
            <person name="Chuda L."/>
            <person name="Citroen M."/>
            <person name="Collymore A."/>
            <person name="Cooke P."/>
            <person name="Costello M."/>
            <person name="D'Aco K."/>
            <person name="Daza R."/>
            <person name="De Haan G."/>
            <person name="DeGray S."/>
            <person name="DeMaso C."/>
            <person name="Dhargay N."/>
            <person name="Dooley K."/>
            <person name="Dooley E."/>
            <person name="Doricent M."/>
            <person name="Dorje P."/>
            <person name="Dorjee K."/>
            <person name="Dupes A."/>
            <person name="Elong R."/>
            <person name="Falk J."/>
            <person name="Farina A."/>
            <person name="Faro S."/>
            <person name="Ferguson D."/>
            <person name="Fisher S."/>
            <person name="Foley C.D."/>
            <person name="Franke A."/>
            <person name="Friedrich D."/>
            <person name="Gadbois L."/>
            <person name="Gearin G."/>
            <person name="Gearin C.R."/>
            <person name="Giannoukos G."/>
            <person name="Goode T."/>
            <person name="Graham J."/>
            <person name="Grandbois E."/>
            <person name="Grewal S."/>
            <person name="Gyaltsen K."/>
            <person name="Hafez N."/>
            <person name="Hagos B."/>
            <person name="Hall J."/>
            <person name="Henson C."/>
            <person name="Hollinger A."/>
            <person name="Honan T."/>
            <person name="Huard M.D."/>
            <person name="Hughes L."/>
            <person name="Hurhula B."/>
            <person name="Husby M.E."/>
            <person name="Kamat A."/>
            <person name="Kanga B."/>
            <person name="Kashin S."/>
            <person name="Khazanovich D."/>
            <person name="Kisner P."/>
            <person name="Lance K."/>
            <person name="Lara M."/>
            <person name="Lee W."/>
            <person name="Lennon N."/>
            <person name="Letendre F."/>
            <person name="LeVine R."/>
            <person name="Lipovsky A."/>
            <person name="Liu X."/>
            <person name="Liu J."/>
            <person name="Liu S."/>
            <person name="Lokyitsang T."/>
            <person name="Lokyitsang Y."/>
            <person name="Lubonja R."/>
            <person name="Lui A."/>
            <person name="MacDonald P."/>
            <person name="Magnisalis V."/>
            <person name="Maru K."/>
            <person name="Matthews C."/>
            <person name="McCusker W."/>
            <person name="McDonough S."/>
            <person name="Mehta T."/>
            <person name="Meldrim J."/>
            <person name="Meneus L."/>
            <person name="Mihai O."/>
            <person name="Mihalev A."/>
            <person name="Mihova T."/>
            <person name="Mittelman R."/>
            <person name="Mlenga V."/>
            <person name="Montmayeur A."/>
            <person name="Mulrain L."/>
            <person name="Navidi A."/>
            <person name="Naylor J."/>
            <person name="Negash T."/>
            <person name="Nguyen T."/>
            <person name="Nguyen N."/>
            <person name="Nicol R."/>
            <person name="Norbu C."/>
            <person name="Norbu N."/>
            <person name="Novod N."/>
            <person name="O'Neill B."/>
            <person name="Osman S."/>
            <person name="Markiewicz E."/>
            <person name="Oyono O.L."/>
            <person name="Patti C."/>
            <person name="Phunkhang P."/>
            <person name="Pierre F."/>
            <person name="Priest M."/>
            <person name="Raghuraman S."/>
            <person name="Rege F."/>
            <person name="Reyes R."/>
            <person name="Rise C."/>
            <person name="Rogov P."/>
            <person name="Ross K."/>
            <person name="Ryan E."/>
            <person name="Settipalli S."/>
            <person name="Shea T."/>
            <person name="Sherpa N."/>
            <person name="Shi L."/>
            <person name="Shih D."/>
            <person name="Sparrow T."/>
            <person name="Spaulding J."/>
            <person name="Stalker J."/>
            <person name="Stange-Thomann N."/>
            <person name="Stavropoulos S."/>
            <person name="Stone C."/>
            <person name="Strader C."/>
            <person name="Tesfaye S."/>
            <person name="Thomson T."/>
            <person name="Thoulutsang Y."/>
            <person name="Thoulutsang D."/>
            <person name="Topham K."/>
            <person name="Topping I."/>
            <person name="Tsamla T."/>
            <person name="Vassiliev H."/>
            <person name="Vo A."/>
            <person name="Wangchuk T."/>
            <person name="Wangdi T."/>
            <person name="Weiand M."/>
            <person name="Wilkinson J."/>
            <person name="Wilson A."/>
            <person name="Yadav S."/>
            <person name="Young G."/>
            <person name="Yu Q."/>
            <person name="Zembek L."/>
            <person name="Zhong D."/>
            <person name="Zimmer A."/>
            <person name="Zwirko Z."/>
            <person name="Jaffe D.B."/>
            <person name="Alvarez P."/>
            <person name="Brockman W."/>
            <person name="Butler J."/>
            <person name="Chin C."/>
            <person name="Gnerre S."/>
            <person name="Grabherr M."/>
            <person name="Kleber M."/>
            <person name="Mauceli E."/>
            <person name="MacCallum I."/>
        </authorList>
    </citation>
    <scope>NUCLEOTIDE SEQUENCE [LARGE SCALE GENOMIC DNA]</scope>
    <source>
        <strain evidence="2">white501</strain>
    </source>
</reference>
<gene>
    <name evidence="1" type="primary">Dsim\GD17259</name>
    <name evidence="1" type="ORF">Dsim_GD17259</name>
</gene>
<dbReference type="AlphaFoldDB" id="B4R5K4"/>
<accession>B4R5K4</accession>
<evidence type="ECO:0000313" key="2">
    <source>
        <dbReference type="Proteomes" id="UP000000304"/>
    </source>
</evidence>
<dbReference type="OrthoDB" id="10460562at2759"/>
<dbReference type="PhylomeDB" id="B4R5K4"/>
<dbReference type="OMA" id="LHIYNCL"/>
<sequence length="84" mass="9716">MRTYMKVTVSSCAAPFPSGALAKIVHFIDFVEVSMTIMRRPRNFTVLTDHQARRLHIYNCLLSLRTWAKMIYVLVSVVIRTLQT</sequence>
<protein>
    <submittedName>
        <fullName evidence="1">GD17259</fullName>
    </submittedName>
</protein>
<keyword evidence="2" id="KW-1185">Reference proteome</keyword>
<dbReference type="Proteomes" id="UP000000304">
    <property type="component" value="Chromosome X"/>
</dbReference>
<dbReference type="EMBL" id="CM000366">
    <property type="protein sequence ID" value="EDX18049.1"/>
    <property type="molecule type" value="Genomic_DNA"/>
</dbReference>
<dbReference type="HOGENOM" id="CLU_2335805_0_0_1"/>
<evidence type="ECO:0000313" key="1">
    <source>
        <dbReference type="EMBL" id="EDX18049.1"/>
    </source>
</evidence>